<name>A0A7J5UQ64_9MICO</name>
<dbReference type="OrthoDB" id="8779161at2"/>
<protein>
    <submittedName>
        <fullName evidence="1">Glutaredoxin family protein</fullName>
    </submittedName>
</protein>
<dbReference type="Proteomes" id="UP000451860">
    <property type="component" value="Unassembled WGS sequence"/>
</dbReference>
<proteinExistence type="predicted"/>
<accession>A0A7J5UQ64</accession>
<dbReference type="InterPro" id="IPR036249">
    <property type="entry name" value="Thioredoxin-like_sf"/>
</dbReference>
<dbReference type="EMBL" id="WHJE01000035">
    <property type="protein sequence ID" value="KAE8764360.1"/>
    <property type="molecule type" value="Genomic_DNA"/>
</dbReference>
<dbReference type="SUPFAM" id="SSF52833">
    <property type="entry name" value="Thioredoxin-like"/>
    <property type="match status" value="1"/>
</dbReference>
<dbReference type="AlphaFoldDB" id="A0A7J5UQ64"/>
<dbReference type="CDD" id="cd02976">
    <property type="entry name" value="NrdH"/>
    <property type="match status" value="1"/>
</dbReference>
<keyword evidence="2" id="KW-1185">Reference proteome</keyword>
<dbReference type="InterPro" id="IPR008554">
    <property type="entry name" value="Glutaredoxin-like"/>
</dbReference>
<dbReference type="Gene3D" id="3.40.30.10">
    <property type="entry name" value="Glutaredoxin"/>
    <property type="match status" value="1"/>
</dbReference>
<dbReference type="Pfam" id="PF05768">
    <property type="entry name" value="Glrx-like"/>
    <property type="match status" value="1"/>
</dbReference>
<evidence type="ECO:0000313" key="2">
    <source>
        <dbReference type="Proteomes" id="UP000451860"/>
    </source>
</evidence>
<sequence>MHDTTPADPARVVLYGRDGCHLCDQARTMLERVREETGEGFVEVDIDADPQLRERYGELVPVVTVDGVQQGYWRIEAARVRAALAR</sequence>
<organism evidence="1 2">
    <name type="scientific">Georgenia thermotolerans</name>
    <dbReference type="NCBI Taxonomy" id="527326"/>
    <lineage>
        <taxon>Bacteria</taxon>
        <taxon>Bacillati</taxon>
        <taxon>Actinomycetota</taxon>
        <taxon>Actinomycetes</taxon>
        <taxon>Micrococcales</taxon>
        <taxon>Bogoriellaceae</taxon>
        <taxon>Georgenia</taxon>
    </lineage>
</organism>
<comment type="caution">
    <text evidence="1">The sequence shown here is derived from an EMBL/GenBank/DDBJ whole genome shotgun (WGS) entry which is preliminary data.</text>
</comment>
<reference evidence="1 2" key="1">
    <citation type="submission" date="2019-10" db="EMBL/GenBank/DDBJ databases">
        <title>Georgenia wutianyii sp. nov. and Georgenia yuyongxinii sp. nov. isolated from plateau pika (Ochotona curzoniae) in the Qinghai-Tibet plateau of China.</title>
        <authorList>
            <person name="Tian Z."/>
        </authorList>
    </citation>
    <scope>NUCLEOTIDE SEQUENCE [LARGE SCALE GENOMIC DNA]</scope>
    <source>
        <strain evidence="1 2">DSM 21501</strain>
    </source>
</reference>
<gene>
    <name evidence="1" type="ORF">GB883_09425</name>
</gene>
<evidence type="ECO:0000313" key="1">
    <source>
        <dbReference type="EMBL" id="KAE8764360.1"/>
    </source>
</evidence>
<dbReference type="RefSeq" id="WP_152204090.1">
    <property type="nucleotide sequence ID" value="NZ_VUKF01000042.1"/>
</dbReference>